<evidence type="ECO:0000256" key="1">
    <source>
        <dbReference type="SAM" id="MobiDB-lite"/>
    </source>
</evidence>
<feature type="transmembrane region" description="Helical" evidence="2">
    <location>
        <begin position="584"/>
        <end position="603"/>
    </location>
</feature>
<keyword evidence="2" id="KW-1133">Transmembrane helix</keyword>
<evidence type="ECO:0000313" key="4">
    <source>
        <dbReference type="EMBL" id="TYO76599.1"/>
    </source>
</evidence>
<feature type="transmembrane region" description="Helical" evidence="2">
    <location>
        <begin position="36"/>
        <end position="53"/>
    </location>
</feature>
<feature type="region of interest" description="Disordered" evidence="1">
    <location>
        <begin position="788"/>
        <end position="809"/>
    </location>
</feature>
<reference evidence="3 5" key="1">
    <citation type="journal article" date="2019" name="Microbiol. Resour. Announc.">
        <title>The Genome Sequence of the Halobacterium salinarum Type Strain Is Closely Related to That of Laboratory Strains NRC-1 and R1.</title>
        <authorList>
            <person name="Pfeiffer F."/>
            <person name="Marchfelder A."/>
            <person name="Habermann B."/>
            <person name="Dyall-Smith M.L."/>
        </authorList>
    </citation>
    <scope>NUCLEOTIDE SEQUENCE [LARGE SCALE GENOMIC DNA]</scope>
    <source>
        <strain evidence="3">91-R6</strain>
        <strain evidence="5">ATCC 33171 / DSM 3754 / JCM 8978 / NBRC 102687 / NCIMB 764 / 91-R6</strain>
    </source>
</reference>
<evidence type="ECO:0000313" key="3">
    <source>
        <dbReference type="EMBL" id="QCC44354.1"/>
    </source>
</evidence>
<dbReference type="NCBIfam" id="TIGR03662">
    <property type="entry name" value="Chlor_Arch_YYY"/>
    <property type="match status" value="1"/>
</dbReference>
<dbReference type="PANTHER" id="PTHR10790:SF51">
    <property type="entry name" value="TETRATRICOPEPTIDE REPEAT PROTEIN"/>
    <property type="match status" value="1"/>
</dbReference>
<dbReference type="EMBL" id="VRYN01000002">
    <property type="protein sequence ID" value="TYO76599.1"/>
    <property type="molecule type" value="Genomic_DNA"/>
</dbReference>
<keyword evidence="2" id="KW-0812">Transmembrane</keyword>
<feature type="transmembrane region" description="Helical" evidence="2">
    <location>
        <begin position="6"/>
        <end position="24"/>
    </location>
</feature>
<feature type="transmembrane region" description="Helical" evidence="2">
    <location>
        <begin position="548"/>
        <end position="569"/>
    </location>
</feature>
<feature type="transmembrane region" description="Helical" evidence="2">
    <location>
        <begin position="59"/>
        <end position="78"/>
    </location>
</feature>
<dbReference type="Proteomes" id="UP000323075">
    <property type="component" value="Unassembled WGS sequence"/>
</dbReference>
<feature type="transmembrane region" description="Helical" evidence="2">
    <location>
        <begin position="362"/>
        <end position="381"/>
    </location>
</feature>
<keyword evidence="2" id="KW-0472">Membrane</keyword>
<protein>
    <submittedName>
        <fullName evidence="4">Chlor_Arch_YYY domain-containing protein</fullName>
    </submittedName>
    <submittedName>
        <fullName evidence="3">DUF2298 family protein</fullName>
    </submittedName>
</protein>
<feature type="transmembrane region" description="Helical" evidence="2">
    <location>
        <begin position="253"/>
        <end position="275"/>
    </location>
</feature>
<reference evidence="4 6" key="2">
    <citation type="submission" date="2019-07" db="EMBL/GenBank/DDBJ databases">
        <title>Genomic Encyclopedia of Archaeal and Bacterial Type Strains, Phase II (KMG-II): from individual species to whole genera.</title>
        <authorList>
            <person name="Goeker M."/>
        </authorList>
    </citation>
    <scope>NUCLEOTIDE SEQUENCE [LARGE SCALE GENOMIC DNA]</scope>
    <source>
        <strain evidence="4 6">DSM 3754</strain>
    </source>
</reference>
<feature type="transmembrane region" description="Helical" evidence="2">
    <location>
        <begin position="496"/>
        <end position="516"/>
    </location>
</feature>
<name>A0A4D6GRL4_HALS9</name>
<gene>
    <name evidence="4" type="ORF">APQ99_01239</name>
    <name evidence="3" type="ORF">HBSAL_03135</name>
</gene>
<sequence>MEFGVVARWWVFFGVLLVAGLPVASRLLPDAPDRGASVAMPLSLVVVTLATLWVGQVAYGQLVVGGVFVAVLAAAAWLARGGVEIPRKPLLEVVGVFTVAFVFLIVVRAWADGVQPAGGEQFLDFGLLQALDRAGQLPPRDMWFAGERVVYYYGGQLMASIGAHLTDTAPRFAYEPALAGVYAMGCTAAYGLASTIAAGNGGESRPVGVPTAIGGAGVALAVVVLATGVNWLVVAVPAAAAAVVVTRPRRVRAGVLGAFAFGFASNLGPVIRLLAARVDVVRAAVVAAGINADRRPAITPEAFDMWHASRFMETGLNEFPLFAYLNGDLHAHMVSVPVLFVAVAVGVAYYRTPARQRRRRWALLWGGFPVAGAAILTVNTWSLPTVFGVAALAVALADPAPATLLPTGVQRWTRRESAVGQSVQRVLLAVGVAAVGGVLAVVIAWPFVQNVLLAGASNQHLAVLPVPSQAGALVFVHGLFLAAFGAYFVSRVATSVAGWVVAAAAAGAAVAVAVAVGPVVGGVGITAVVLVGPVLGAAWWLRRRNAAGVECVLVAAGAGLVVLVEYVYLADAASYERFNTVFKVYAQVWALWSVAGGVALAGVSERRASTGGLGAVFVVGLVVAASVYGGLAVTTHAANADDASLDALEYAGNAHPGEAAAARWLGDRRRGTRIVAAPGVDPYTWQNPAASLSGVPTVAGWAHAANYHSQAAWEQRVDDIGVVYETTDAASRAAILEKYDVTYVWVGPVERARYEIPDLSADPGIEPVHRTPAVTIYRVTDDELVAPRSGPITVTTTPQAATATAPGAQTARSPARFVTVTSSASTAVTSSQWGTKLRFS</sequence>
<proteinExistence type="predicted"/>
<feature type="transmembrane region" description="Helical" evidence="2">
    <location>
        <begin position="610"/>
        <end position="631"/>
    </location>
</feature>
<evidence type="ECO:0000313" key="6">
    <source>
        <dbReference type="Proteomes" id="UP000323075"/>
    </source>
</evidence>
<feature type="compositionally biased region" description="Low complexity" evidence="1">
    <location>
        <begin position="795"/>
        <end position="809"/>
    </location>
</feature>
<feature type="transmembrane region" description="Helical" evidence="2">
    <location>
        <begin position="387"/>
        <end position="405"/>
    </location>
</feature>
<dbReference type="PANTHER" id="PTHR10790">
    <property type="entry name" value="TPR-DOMAIN CONTAINING PROTEIN"/>
    <property type="match status" value="1"/>
</dbReference>
<evidence type="ECO:0000313" key="5">
    <source>
        <dbReference type="Proteomes" id="UP000296216"/>
    </source>
</evidence>
<feature type="transmembrane region" description="Helical" evidence="2">
    <location>
        <begin position="90"/>
        <end position="111"/>
    </location>
</feature>
<dbReference type="GeneID" id="68693449"/>
<feature type="transmembrane region" description="Helical" evidence="2">
    <location>
        <begin position="149"/>
        <end position="166"/>
    </location>
</feature>
<feature type="transmembrane region" description="Helical" evidence="2">
    <location>
        <begin position="426"/>
        <end position="448"/>
    </location>
</feature>
<dbReference type="RefSeq" id="WP_010902370.1">
    <property type="nucleotide sequence ID" value="NZ_VRYN01000002.1"/>
</dbReference>
<dbReference type="Pfam" id="PF10060">
    <property type="entry name" value="DUF2298"/>
    <property type="match status" value="1"/>
</dbReference>
<organism evidence="3 5">
    <name type="scientific">Halobacterium salinarum (strain ATCC 33171 / DSM 3754 / JCM 8978 / NBRC 102687 / NCIMB 764 / 91-R6)</name>
    <dbReference type="NCBI Taxonomy" id="2597657"/>
    <lineage>
        <taxon>Archaea</taxon>
        <taxon>Methanobacteriati</taxon>
        <taxon>Methanobacteriota</taxon>
        <taxon>Stenosarchaea group</taxon>
        <taxon>Halobacteria</taxon>
        <taxon>Halobacteriales</taxon>
        <taxon>Halobacteriaceae</taxon>
        <taxon>Halobacterium</taxon>
    </lineage>
</organism>
<evidence type="ECO:0000256" key="2">
    <source>
        <dbReference type="SAM" id="Phobius"/>
    </source>
</evidence>
<feature type="transmembrane region" description="Helical" evidence="2">
    <location>
        <begin position="178"/>
        <end position="198"/>
    </location>
</feature>
<feature type="transmembrane region" description="Helical" evidence="2">
    <location>
        <begin position="329"/>
        <end position="350"/>
    </location>
</feature>
<dbReference type="Proteomes" id="UP000296216">
    <property type="component" value="Chromosome"/>
</dbReference>
<dbReference type="EMBL" id="CP038631">
    <property type="protein sequence ID" value="QCC44354.1"/>
    <property type="molecule type" value="Genomic_DNA"/>
</dbReference>
<feature type="transmembrane region" description="Helical" evidence="2">
    <location>
        <begin position="218"/>
        <end position="246"/>
    </location>
</feature>
<dbReference type="InterPro" id="IPR018746">
    <property type="entry name" value="DUF2298"/>
</dbReference>
<feature type="transmembrane region" description="Helical" evidence="2">
    <location>
        <begin position="468"/>
        <end position="489"/>
    </location>
</feature>
<dbReference type="AlphaFoldDB" id="A0A4D6GRL4"/>
<accession>A0A4D6GRL4</accession>
<feature type="transmembrane region" description="Helical" evidence="2">
    <location>
        <begin position="522"/>
        <end position="541"/>
    </location>
</feature>
<reference evidence="3" key="3">
    <citation type="journal article" name="MicrobiologyOpen">
        <title>Whole-genome comparison between the type strain of Halobacterium salinarum (DSM 3754(T)) and the laboratory strains R1 and NRC-1.</title>
        <authorList>
            <person name="Pfeiffer F."/>
            <person name="Losensky G."/>
            <person name="Marchfelder A."/>
            <person name="Habermann B."/>
            <person name="Dyall-Smith M."/>
        </authorList>
    </citation>
    <scope>NUCLEOTIDE SEQUENCE</scope>
    <source>
        <strain evidence="3">91-R6</strain>
    </source>
</reference>